<comment type="caution">
    <text evidence="1">The sequence shown here is derived from an EMBL/GenBank/DDBJ whole genome shotgun (WGS) entry which is preliminary data.</text>
</comment>
<gene>
    <name evidence="1" type="ORF">VNO80_02700</name>
</gene>
<protein>
    <submittedName>
        <fullName evidence="1">Uncharacterized protein</fullName>
    </submittedName>
</protein>
<reference evidence="1 2" key="1">
    <citation type="submission" date="2024-01" db="EMBL/GenBank/DDBJ databases">
        <title>The genomes of 5 underutilized Papilionoideae crops provide insights into root nodulation and disease resistanc.</title>
        <authorList>
            <person name="Jiang F."/>
        </authorList>
    </citation>
    <scope>NUCLEOTIDE SEQUENCE [LARGE SCALE GENOMIC DNA]</scope>
    <source>
        <strain evidence="1">JINMINGXINNONG_FW02</strain>
        <tissue evidence="1">Leaves</tissue>
    </source>
</reference>
<sequence length="72" mass="7844">MRGACVAFSLGTPMTDRPLHALTTDLPLHALTTDLPLNARSRSSCSHTRSVSSSLIHLLFLPRATLCMVHVF</sequence>
<evidence type="ECO:0000313" key="1">
    <source>
        <dbReference type="EMBL" id="KAK7377278.1"/>
    </source>
</evidence>
<name>A0AAN9NUQ3_PHACN</name>
<organism evidence="1 2">
    <name type="scientific">Phaseolus coccineus</name>
    <name type="common">Scarlet runner bean</name>
    <name type="synonym">Phaseolus multiflorus</name>
    <dbReference type="NCBI Taxonomy" id="3886"/>
    <lineage>
        <taxon>Eukaryota</taxon>
        <taxon>Viridiplantae</taxon>
        <taxon>Streptophyta</taxon>
        <taxon>Embryophyta</taxon>
        <taxon>Tracheophyta</taxon>
        <taxon>Spermatophyta</taxon>
        <taxon>Magnoliopsida</taxon>
        <taxon>eudicotyledons</taxon>
        <taxon>Gunneridae</taxon>
        <taxon>Pentapetalae</taxon>
        <taxon>rosids</taxon>
        <taxon>fabids</taxon>
        <taxon>Fabales</taxon>
        <taxon>Fabaceae</taxon>
        <taxon>Papilionoideae</taxon>
        <taxon>50 kb inversion clade</taxon>
        <taxon>NPAAA clade</taxon>
        <taxon>indigoferoid/millettioid clade</taxon>
        <taxon>Phaseoleae</taxon>
        <taxon>Phaseolus</taxon>
    </lineage>
</organism>
<dbReference type="Proteomes" id="UP001374584">
    <property type="component" value="Unassembled WGS sequence"/>
</dbReference>
<proteinExistence type="predicted"/>
<dbReference type="AlphaFoldDB" id="A0AAN9NUQ3"/>
<keyword evidence="2" id="KW-1185">Reference proteome</keyword>
<accession>A0AAN9NUQ3</accession>
<dbReference type="EMBL" id="JAYMYR010000002">
    <property type="protein sequence ID" value="KAK7377278.1"/>
    <property type="molecule type" value="Genomic_DNA"/>
</dbReference>
<evidence type="ECO:0000313" key="2">
    <source>
        <dbReference type="Proteomes" id="UP001374584"/>
    </source>
</evidence>